<reference evidence="1" key="1">
    <citation type="submission" date="2014-09" db="EMBL/GenBank/DDBJ databases">
        <authorList>
            <person name="Magalhaes I.L.F."/>
            <person name="Oliveira U."/>
            <person name="Santos F.R."/>
            <person name="Vidigal T.H.D.A."/>
            <person name="Brescovit A.D."/>
            <person name="Santos A.J."/>
        </authorList>
    </citation>
    <scope>NUCLEOTIDE SEQUENCE</scope>
    <source>
        <tissue evidence="1">Shoot tissue taken approximately 20 cm above the soil surface</tissue>
    </source>
</reference>
<organism evidence="1">
    <name type="scientific">Arundo donax</name>
    <name type="common">Giant reed</name>
    <name type="synonym">Donax arundinaceus</name>
    <dbReference type="NCBI Taxonomy" id="35708"/>
    <lineage>
        <taxon>Eukaryota</taxon>
        <taxon>Viridiplantae</taxon>
        <taxon>Streptophyta</taxon>
        <taxon>Embryophyta</taxon>
        <taxon>Tracheophyta</taxon>
        <taxon>Spermatophyta</taxon>
        <taxon>Magnoliopsida</taxon>
        <taxon>Liliopsida</taxon>
        <taxon>Poales</taxon>
        <taxon>Poaceae</taxon>
        <taxon>PACMAD clade</taxon>
        <taxon>Arundinoideae</taxon>
        <taxon>Arundineae</taxon>
        <taxon>Arundo</taxon>
    </lineage>
</organism>
<sequence>MATTSSSLASVRFSTSFSSRFSSSLLKSLSCPNSEETLTILPSSEACRRGSSASMTCFVPW</sequence>
<name>A0A0A9CDE9_ARUDO</name>
<protein>
    <submittedName>
        <fullName evidence="1">Uncharacterized protein</fullName>
    </submittedName>
</protein>
<reference evidence="1" key="2">
    <citation type="journal article" date="2015" name="Data Brief">
        <title>Shoot transcriptome of the giant reed, Arundo donax.</title>
        <authorList>
            <person name="Barrero R.A."/>
            <person name="Guerrero F.D."/>
            <person name="Moolhuijzen P."/>
            <person name="Goolsby J.A."/>
            <person name="Tidwell J."/>
            <person name="Bellgard S.E."/>
            <person name="Bellgard M.I."/>
        </authorList>
    </citation>
    <scope>NUCLEOTIDE SEQUENCE</scope>
    <source>
        <tissue evidence="1">Shoot tissue taken approximately 20 cm above the soil surface</tissue>
    </source>
</reference>
<proteinExistence type="predicted"/>
<accession>A0A0A9CDE9</accession>
<dbReference type="AlphaFoldDB" id="A0A0A9CDE9"/>
<evidence type="ECO:0000313" key="1">
    <source>
        <dbReference type="EMBL" id="JAD71425.1"/>
    </source>
</evidence>
<dbReference type="EMBL" id="GBRH01226470">
    <property type="protein sequence ID" value="JAD71425.1"/>
    <property type="molecule type" value="Transcribed_RNA"/>
</dbReference>